<keyword evidence="2" id="KW-0813">Transport</keyword>
<keyword evidence="3" id="KW-0547">Nucleotide-binding</keyword>
<evidence type="ECO:0008006" key="7">
    <source>
        <dbReference type="Google" id="ProtNLM"/>
    </source>
</evidence>
<dbReference type="CDD" id="cd18117">
    <property type="entry name" value="ATP-synt_flagellum-secretory_path_III_N"/>
    <property type="match status" value="1"/>
</dbReference>
<sequence>MPLFPSSFDNIQLLRIYGKVNKIVGLVIEGHCPNASVGSLCKISTLDEKDNIYAEVVGFRDGQALLMPLGETRGLGVGSRIRVVKDSATIKVGNQLLGRIIDAMEQPQDGLGTPYLEKEMHLYANPPGPMQRQNIQEPLDLGVRAINGLLTCGMGQRMGIMAGSGIGKSTLLGMMAKYARADVNVIALIGERGRE</sequence>
<dbReference type="Pfam" id="PF00006">
    <property type="entry name" value="ATP-synt_ab"/>
    <property type="match status" value="1"/>
</dbReference>
<dbReference type="InterPro" id="IPR004100">
    <property type="entry name" value="ATPase_F1/V1/A1_a/bsu_N"/>
</dbReference>
<dbReference type="PANTHER" id="PTHR15184">
    <property type="entry name" value="ATP SYNTHASE"/>
    <property type="match status" value="1"/>
</dbReference>
<dbReference type="InterPro" id="IPR027417">
    <property type="entry name" value="P-loop_NTPase"/>
</dbReference>
<gene>
    <name evidence="6" type="ORF">CTOB1V02_LOCUS12366</name>
</gene>
<dbReference type="EMBL" id="OB669057">
    <property type="protein sequence ID" value="CAD7234550.1"/>
    <property type="molecule type" value="Genomic_DNA"/>
</dbReference>
<organism evidence="6">
    <name type="scientific">Cyprideis torosa</name>
    <dbReference type="NCBI Taxonomy" id="163714"/>
    <lineage>
        <taxon>Eukaryota</taxon>
        <taxon>Metazoa</taxon>
        <taxon>Ecdysozoa</taxon>
        <taxon>Arthropoda</taxon>
        <taxon>Crustacea</taxon>
        <taxon>Oligostraca</taxon>
        <taxon>Ostracoda</taxon>
        <taxon>Podocopa</taxon>
        <taxon>Podocopida</taxon>
        <taxon>Cytherocopina</taxon>
        <taxon>Cytheroidea</taxon>
        <taxon>Cytherideidae</taxon>
        <taxon>Cyprideis</taxon>
    </lineage>
</organism>
<name>A0A7R8WMH5_9CRUS</name>
<evidence type="ECO:0000256" key="5">
    <source>
        <dbReference type="ARBA" id="ARBA00022967"/>
    </source>
</evidence>
<accession>A0A7R8WMH5</accession>
<evidence type="ECO:0000256" key="3">
    <source>
        <dbReference type="ARBA" id="ARBA00022741"/>
    </source>
</evidence>
<evidence type="ECO:0000256" key="2">
    <source>
        <dbReference type="ARBA" id="ARBA00022448"/>
    </source>
</evidence>
<comment type="similarity">
    <text evidence="1">Belongs to the ATPase alpha/beta chains family.</text>
</comment>
<dbReference type="GO" id="GO:0046933">
    <property type="term" value="F:proton-transporting ATP synthase activity, rotational mechanism"/>
    <property type="evidence" value="ECO:0007669"/>
    <property type="project" value="TreeGrafter"/>
</dbReference>
<evidence type="ECO:0000313" key="6">
    <source>
        <dbReference type="EMBL" id="CAD7234550.1"/>
    </source>
</evidence>
<reference evidence="6" key="1">
    <citation type="submission" date="2020-11" db="EMBL/GenBank/DDBJ databases">
        <authorList>
            <person name="Tran Van P."/>
        </authorList>
    </citation>
    <scope>NUCLEOTIDE SEQUENCE</scope>
</reference>
<keyword evidence="4" id="KW-0067">ATP-binding</keyword>
<proteinExistence type="inferred from homology"/>
<feature type="non-terminal residue" evidence="6">
    <location>
        <position position="195"/>
    </location>
</feature>
<evidence type="ECO:0000256" key="4">
    <source>
        <dbReference type="ARBA" id="ARBA00022840"/>
    </source>
</evidence>
<dbReference type="Gene3D" id="3.40.50.12240">
    <property type="match status" value="1"/>
</dbReference>
<dbReference type="PANTHER" id="PTHR15184:SF9">
    <property type="entry name" value="SPI-1 TYPE 3 SECRETION SYSTEM ATPASE"/>
    <property type="match status" value="1"/>
</dbReference>
<dbReference type="GO" id="GO:0005524">
    <property type="term" value="F:ATP binding"/>
    <property type="evidence" value="ECO:0007669"/>
    <property type="project" value="UniProtKB-KW"/>
</dbReference>
<protein>
    <recommendedName>
        <fullName evidence="7">Flagellum-specific ATP synthase FliI</fullName>
    </recommendedName>
</protein>
<keyword evidence="5" id="KW-1278">Translocase</keyword>
<dbReference type="AlphaFoldDB" id="A0A7R8WMH5"/>
<dbReference type="SUPFAM" id="SSF52540">
    <property type="entry name" value="P-loop containing nucleoside triphosphate hydrolases"/>
    <property type="match status" value="1"/>
</dbReference>
<dbReference type="Pfam" id="PF02874">
    <property type="entry name" value="ATP-synt_ab_N"/>
    <property type="match status" value="1"/>
</dbReference>
<evidence type="ECO:0000256" key="1">
    <source>
        <dbReference type="ARBA" id="ARBA00008936"/>
    </source>
</evidence>
<dbReference type="InterPro" id="IPR050053">
    <property type="entry name" value="ATPase_alpha/beta_chains"/>
</dbReference>
<dbReference type="OrthoDB" id="8056264at2759"/>
<dbReference type="InterPro" id="IPR000194">
    <property type="entry name" value="ATPase_F1/V1/A1_a/bsu_nucl-bd"/>
</dbReference>